<evidence type="ECO:0000256" key="8">
    <source>
        <dbReference type="ARBA" id="ARBA00038035"/>
    </source>
</evidence>
<evidence type="ECO:0000256" key="14">
    <source>
        <dbReference type="SAM" id="MobiDB-lite"/>
    </source>
</evidence>
<keyword evidence="6 13" id="KW-0067">ATP-binding</keyword>
<evidence type="ECO:0000256" key="13">
    <source>
        <dbReference type="PROSITE-ProRule" id="PRU10141"/>
    </source>
</evidence>
<dbReference type="InterPro" id="IPR008271">
    <property type="entry name" value="Ser/Thr_kinase_AS"/>
</dbReference>
<dbReference type="GO" id="GO:0004674">
    <property type="term" value="F:protein serine/threonine kinase activity"/>
    <property type="evidence" value="ECO:0007669"/>
    <property type="project" value="UniProtKB-KW"/>
</dbReference>
<dbReference type="GO" id="GO:0004708">
    <property type="term" value="F:MAP kinase kinase activity"/>
    <property type="evidence" value="ECO:0007669"/>
    <property type="project" value="UniProtKB-EC"/>
</dbReference>
<dbReference type="InterPro" id="IPR017441">
    <property type="entry name" value="Protein_kinase_ATP_BS"/>
</dbReference>
<dbReference type="InterPro" id="IPR000719">
    <property type="entry name" value="Prot_kinase_dom"/>
</dbReference>
<dbReference type="GeneID" id="111249660"/>
<dbReference type="FunFam" id="3.30.200.20:FF:000040">
    <property type="entry name" value="Dual specificity mitogen-activated protein kinase kinase"/>
    <property type="match status" value="1"/>
</dbReference>
<comment type="catalytic activity">
    <reaction evidence="10">
        <text>L-seryl-[protein] + ATP = O-phospho-L-seryl-[protein] + ADP + H(+)</text>
        <dbReference type="Rhea" id="RHEA:17989"/>
        <dbReference type="Rhea" id="RHEA-COMP:9863"/>
        <dbReference type="Rhea" id="RHEA-COMP:11604"/>
        <dbReference type="ChEBI" id="CHEBI:15378"/>
        <dbReference type="ChEBI" id="CHEBI:29999"/>
        <dbReference type="ChEBI" id="CHEBI:30616"/>
        <dbReference type="ChEBI" id="CHEBI:83421"/>
        <dbReference type="ChEBI" id="CHEBI:456216"/>
        <dbReference type="EC" id="2.7.12.2"/>
    </reaction>
</comment>
<keyword evidence="7" id="KW-0829">Tyrosine-protein kinase</keyword>
<evidence type="ECO:0000259" key="15">
    <source>
        <dbReference type="PROSITE" id="PS50011"/>
    </source>
</evidence>
<evidence type="ECO:0000256" key="1">
    <source>
        <dbReference type="ARBA" id="ARBA00022527"/>
    </source>
</evidence>
<evidence type="ECO:0000256" key="11">
    <source>
        <dbReference type="ARBA" id="ARBA00049299"/>
    </source>
</evidence>
<dbReference type="OrthoDB" id="10252354at2759"/>
<dbReference type="GO" id="GO:0005524">
    <property type="term" value="F:ATP binding"/>
    <property type="evidence" value="ECO:0007669"/>
    <property type="project" value="UniProtKB-UniRule"/>
</dbReference>
<evidence type="ECO:0000256" key="12">
    <source>
        <dbReference type="ARBA" id="ARBA00051693"/>
    </source>
</evidence>
<keyword evidence="17" id="KW-1185">Reference proteome</keyword>
<keyword evidence="4 13" id="KW-0547">Nucleotide-binding</keyword>
<evidence type="ECO:0000256" key="7">
    <source>
        <dbReference type="ARBA" id="ARBA00023137"/>
    </source>
</evidence>
<comment type="similarity">
    <text evidence="8">Belongs to the protein kinase superfamily. STE Ser/Thr protein kinase family. MAP kinase kinase subfamily.</text>
</comment>
<keyword evidence="1" id="KW-0723">Serine/threonine-protein kinase</keyword>
<feature type="region of interest" description="Disordered" evidence="14">
    <location>
        <begin position="363"/>
        <end position="395"/>
    </location>
</feature>
<evidence type="ECO:0000313" key="17">
    <source>
        <dbReference type="Proteomes" id="UP000594260"/>
    </source>
</evidence>
<dbReference type="GO" id="GO:0010508">
    <property type="term" value="P:positive regulation of autophagy"/>
    <property type="evidence" value="ECO:0007669"/>
    <property type="project" value="UniProtKB-ARBA"/>
</dbReference>
<dbReference type="GO" id="GO:0043068">
    <property type="term" value="P:positive regulation of programmed cell death"/>
    <property type="evidence" value="ECO:0007669"/>
    <property type="project" value="UniProtKB-ARBA"/>
</dbReference>
<evidence type="ECO:0000256" key="9">
    <source>
        <dbReference type="ARBA" id="ARBA00038999"/>
    </source>
</evidence>
<reference evidence="16" key="1">
    <citation type="submission" date="2021-01" db="UniProtKB">
        <authorList>
            <consortium name="EnsemblMetazoa"/>
        </authorList>
    </citation>
    <scope>IDENTIFICATION</scope>
</reference>
<organism evidence="16 17">
    <name type="scientific">Varroa destructor</name>
    <name type="common">Honeybee mite</name>
    <dbReference type="NCBI Taxonomy" id="109461"/>
    <lineage>
        <taxon>Eukaryota</taxon>
        <taxon>Metazoa</taxon>
        <taxon>Ecdysozoa</taxon>
        <taxon>Arthropoda</taxon>
        <taxon>Chelicerata</taxon>
        <taxon>Arachnida</taxon>
        <taxon>Acari</taxon>
        <taxon>Parasitiformes</taxon>
        <taxon>Mesostigmata</taxon>
        <taxon>Gamasina</taxon>
        <taxon>Dermanyssoidea</taxon>
        <taxon>Varroidae</taxon>
        <taxon>Varroa</taxon>
    </lineage>
</organism>
<dbReference type="RefSeq" id="XP_022659549.1">
    <property type="nucleotide sequence ID" value="XM_022803814.1"/>
</dbReference>
<dbReference type="FunFam" id="1.10.510.10:FF:000115">
    <property type="entry name" value="Dual specificity mitogen-activated protein kinase kinase 1"/>
    <property type="match status" value="1"/>
</dbReference>
<evidence type="ECO:0000313" key="16">
    <source>
        <dbReference type="EnsemblMetazoa" id="XP_022659550"/>
    </source>
</evidence>
<keyword evidence="3" id="KW-0808">Transferase</keyword>
<dbReference type="CDD" id="cd06615">
    <property type="entry name" value="PKc_MEK"/>
    <property type="match status" value="1"/>
</dbReference>
<evidence type="ECO:0000256" key="2">
    <source>
        <dbReference type="ARBA" id="ARBA00022553"/>
    </source>
</evidence>
<dbReference type="GO" id="GO:0004713">
    <property type="term" value="F:protein tyrosine kinase activity"/>
    <property type="evidence" value="ECO:0007669"/>
    <property type="project" value="UniProtKB-KW"/>
</dbReference>
<feature type="compositionally biased region" description="Gly residues" evidence="14">
    <location>
        <begin position="375"/>
        <end position="387"/>
    </location>
</feature>
<feature type="binding site" evidence="13">
    <location>
        <position position="178"/>
    </location>
    <ligand>
        <name>ATP</name>
        <dbReference type="ChEBI" id="CHEBI:30616"/>
    </ligand>
</feature>
<dbReference type="PROSITE" id="PS00108">
    <property type="entry name" value="PROTEIN_KINASE_ST"/>
    <property type="match status" value="1"/>
</dbReference>
<accession>A0A7M7JZP3</accession>
<evidence type="ECO:0000256" key="6">
    <source>
        <dbReference type="ARBA" id="ARBA00022840"/>
    </source>
</evidence>
<dbReference type="AlphaFoldDB" id="A0A7M7JZP3"/>
<dbReference type="PANTHER" id="PTHR47448:SF1">
    <property type="entry name" value="SERINE_THREONINE-PROTEIN KINASE STE7 HOMOLOG"/>
    <property type="match status" value="1"/>
</dbReference>
<dbReference type="SUPFAM" id="SSF56112">
    <property type="entry name" value="Protein kinase-like (PK-like)"/>
    <property type="match status" value="1"/>
</dbReference>
<dbReference type="EnsemblMetazoa" id="XM_022803815">
    <property type="protein sequence ID" value="XP_022659550"/>
    <property type="gene ID" value="LOC111249660"/>
</dbReference>
<sequence length="551" mass="59011">MMKHSGKNKLNLKLPAMDSNTQGQQHPESDDKQPYTNSAVGNTGSGNGGTQNSSSLTMCSTTLSGLASSTGHHFAPQHQNRHRETNGGGSLHLNDSISSGGFGGEQVDAVRRSLEGLDLDEKQRTRLADFLFQKQRVKGKDKDLCPEDFDSLGELGAGNGGVVTKVLHRPSGLIMARKMIHLEVKPAIRNQIIRELKVLDECNSPHIVGFYGSFYSDGEINVCMEYMDGGSLDLVLRRAHRIPEDVLGKVTMSVLKGLSYLREKHQIMHRDVKPSNILVNSSGEIKLCDFGVSGQLIDSMANSFVGTRSYMAPERLQGTHYTVQSDIWSLGLSLVEMAIGRYPIPPPDHRELAAIFGAATPGSSTSSTNQQAAGGDCGTGGSGGGSTGLSLGSATDTDTTVGMNIGASVVPPRAMSIFELLDYIVNEAPPTVPATPGFFSAEFKSFVDRCLKRNPSERGDLKTLAGHEWLARAEHRRVDMARWVCNVMGVDLTPPAGNYNHNFASAYQTGQSIQGANTNSAGGAGCVNAIQTGAVGTNHGNYINQEHIPRS</sequence>
<proteinExistence type="inferred from homology"/>
<dbReference type="Pfam" id="PF00069">
    <property type="entry name" value="Pkinase"/>
    <property type="match status" value="1"/>
</dbReference>
<protein>
    <recommendedName>
        <fullName evidence="9">mitogen-activated protein kinase kinase</fullName>
        <ecNumber evidence="9">2.7.12.2</ecNumber>
    </recommendedName>
</protein>
<dbReference type="EnsemblMetazoa" id="XM_022803814">
    <property type="protein sequence ID" value="XP_022659549"/>
    <property type="gene ID" value="LOC111249660"/>
</dbReference>
<comment type="catalytic activity">
    <reaction evidence="11">
        <text>L-threonyl-[protein] + ATP = O-phospho-L-threonyl-[protein] + ADP + H(+)</text>
        <dbReference type="Rhea" id="RHEA:46608"/>
        <dbReference type="Rhea" id="RHEA-COMP:11060"/>
        <dbReference type="Rhea" id="RHEA-COMP:11605"/>
        <dbReference type="ChEBI" id="CHEBI:15378"/>
        <dbReference type="ChEBI" id="CHEBI:30013"/>
        <dbReference type="ChEBI" id="CHEBI:30616"/>
        <dbReference type="ChEBI" id="CHEBI:61977"/>
        <dbReference type="ChEBI" id="CHEBI:456216"/>
        <dbReference type="EC" id="2.7.12.2"/>
    </reaction>
</comment>
<keyword evidence="5" id="KW-0418">Kinase</keyword>
<dbReference type="Gene3D" id="3.30.200.20">
    <property type="entry name" value="Phosphorylase Kinase, domain 1"/>
    <property type="match status" value="1"/>
</dbReference>
<feature type="domain" description="Protein kinase" evidence="15">
    <location>
        <begin position="149"/>
        <end position="470"/>
    </location>
</feature>
<dbReference type="SMART" id="SM00220">
    <property type="entry name" value="S_TKc"/>
    <property type="match status" value="1"/>
</dbReference>
<feature type="compositionally biased region" description="Low complexity" evidence="14">
    <location>
        <begin position="50"/>
        <end position="71"/>
    </location>
</feature>
<dbReference type="RefSeq" id="XP_022659550.1">
    <property type="nucleotide sequence ID" value="XM_022803815.1"/>
</dbReference>
<dbReference type="PROSITE" id="PS00107">
    <property type="entry name" value="PROTEIN_KINASE_ATP"/>
    <property type="match status" value="1"/>
</dbReference>
<evidence type="ECO:0000256" key="10">
    <source>
        <dbReference type="ARBA" id="ARBA00049014"/>
    </source>
</evidence>
<dbReference type="Gene3D" id="1.10.510.10">
    <property type="entry name" value="Transferase(Phosphotransferase) domain 1"/>
    <property type="match status" value="1"/>
</dbReference>
<dbReference type="Proteomes" id="UP000594260">
    <property type="component" value="Unplaced"/>
</dbReference>
<dbReference type="KEGG" id="vde:111249660"/>
<keyword evidence="2" id="KW-0597">Phosphoprotein</keyword>
<evidence type="ECO:0000256" key="3">
    <source>
        <dbReference type="ARBA" id="ARBA00022679"/>
    </source>
</evidence>
<dbReference type="InParanoid" id="A0A7M7JZP3"/>
<feature type="region of interest" description="Disordered" evidence="14">
    <location>
        <begin position="1"/>
        <end position="104"/>
    </location>
</feature>
<dbReference type="PANTHER" id="PTHR47448">
    <property type="entry name" value="DUAL SPECIFICITY MITOGEN-ACTIVATED PROTEIN KINASE KINASE DSOR1-LIKE PROTEIN"/>
    <property type="match status" value="1"/>
</dbReference>
<dbReference type="InterPro" id="IPR050915">
    <property type="entry name" value="MAP_kinase_kinase"/>
</dbReference>
<evidence type="ECO:0000256" key="4">
    <source>
        <dbReference type="ARBA" id="ARBA00022741"/>
    </source>
</evidence>
<dbReference type="InterPro" id="IPR011009">
    <property type="entry name" value="Kinase-like_dom_sf"/>
</dbReference>
<dbReference type="EC" id="2.7.12.2" evidence="9"/>
<name>A0A7M7JZP3_VARDE</name>
<comment type="catalytic activity">
    <reaction evidence="12">
        <text>L-tyrosyl-[protein] + ATP = O-phospho-L-tyrosyl-[protein] + ADP + H(+)</text>
        <dbReference type="Rhea" id="RHEA:10596"/>
        <dbReference type="Rhea" id="RHEA-COMP:10136"/>
        <dbReference type="Rhea" id="RHEA-COMP:20101"/>
        <dbReference type="ChEBI" id="CHEBI:15378"/>
        <dbReference type="ChEBI" id="CHEBI:30616"/>
        <dbReference type="ChEBI" id="CHEBI:46858"/>
        <dbReference type="ChEBI" id="CHEBI:61978"/>
        <dbReference type="ChEBI" id="CHEBI:456216"/>
        <dbReference type="EC" id="2.7.12.2"/>
    </reaction>
</comment>
<dbReference type="PROSITE" id="PS50011">
    <property type="entry name" value="PROTEIN_KINASE_DOM"/>
    <property type="match status" value="1"/>
</dbReference>
<evidence type="ECO:0000256" key="5">
    <source>
        <dbReference type="ARBA" id="ARBA00022777"/>
    </source>
</evidence>